<feature type="chain" id="PRO_5002791078" evidence="14">
    <location>
        <begin position="19"/>
        <end position="368"/>
    </location>
</feature>
<feature type="transmembrane region" description="Helical" evidence="13">
    <location>
        <begin position="211"/>
        <end position="232"/>
    </location>
</feature>
<evidence type="ECO:0000259" key="15">
    <source>
        <dbReference type="PROSITE" id="PS50261"/>
    </source>
</evidence>
<feature type="signal peptide" evidence="14">
    <location>
        <begin position="1"/>
        <end position="18"/>
    </location>
</feature>
<dbReference type="ExpressionAtlas" id="B3LF69">
    <property type="expression patterns" value="baseline and differential"/>
</dbReference>
<dbReference type="InterPro" id="IPR044860">
    <property type="entry name" value="Methusela_ecto_dom_1"/>
</dbReference>
<dbReference type="InterPro" id="IPR023311">
    <property type="entry name" value="Methusela_ecto_dom_2"/>
</dbReference>
<comment type="subcellular location">
    <subcellularLocation>
        <location evidence="1">Cell membrane</location>
        <topology evidence="1">Multi-pass membrane protein</topology>
    </subcellularLocation>
</comment>
<dbReference type="SUPFAM" id="SSF63877">
    <property type="entry name" value="Methuselah ectodomain"/>
    <property type="match status" value="1"/>
</dbReference>
<dbReference type="Pfam" id="PF06652">
    <property type="entry name" value="Methuselah_N"/>
    <property type="match status" value="1"/>
</dbReference>
<dbReference type="OrthoDB" id="6134459at2759"/>
<keyword evidence="7" id="KW-0297">G-protein coupled receptor</keyword>
<evidence type="ECO:0000256" key="1">
    <source>
        <dbReference type="ARBA" id="ARBA00004651"/>
    </source>
</evidence>
<dbReference type="EMBL" id="BT033057">
    <property type="protein sequence ID" value="ACE82580.1"/>
    <property type="molecule type" value="mRNA"/>
</dbReference>
<keyword evidence="10" id="KW-0675">Receptor</keyword>
<dbReference type="Gene3D" id="2.30.160.11">
    <property type="match status" value="1"/>
</dbReference>
<dbReference type="InterPro" id="IPR010596">
    <property type="entry name" value="Methuselah_N_dom"/>
</dbReference>
<feature type="transmembrane region" description="Helical" evidence="13">
    <location>
        <begin position="244"/>
        <end position="263"/>
    </location>
</feature>
<keyword evidence="8 13" id="KW-0472">Membrane</keyword>
<name>B3LF69_DROME</name>
<evidence type="ECO:0000256" key="10">
    <source>
        <dbReference type="ARBA" id="ARBA00023170"/>
    </source>
</evidence>
<dbReference type="GO" id="GO:0005886">
    <property type="term" value="C:plasma membrane"/>
    <property type="evidence" value="ECO:0007669"/>
    <property type="project" value="UniProtKB-SubCell"/>
</dbReference>
<feature type="transmembrane region" description="Helical" evidence="13">
    <location>
        <begin position="275"/>
        <end position="297"/>
    </location>
</feature>
<keyword evidence="11" id="KW-0325">Glycoprotein</keyword>
<dbReference type="FunFam" id="2.30.160.11:FF:000001">
    <property type="entry name" value="G-protein coupled receptor Mth"/>
    <property type="match status" value="1"/>
</dbReference>
<comment type="similarity">
    <text evidence="2">Belongs to the G-protein coupled receptor 2 family. Mth subfamily.</text>
</comment>
<dbReference type="HOGENOM" id="CLU_002753_3_0_1"/>
<evidence type="ECO:0000256" key="7">
    <source>
        <dbReference type="ARBA" id="ARBA00023040"/>
    </source>
</evidence>
<dbReference type="VEuPathDB" id="VectorBase:FBgn0034219"/>
<evidence type="ECO:0000313" key="16">
    <source>
        <dbReference type="EMBL" id="ACE82580.1"/>
    </source>
</evidence>
<evidence type="ECO:0000256" key="4">
    <source>
        <dbReference type="ARBA" id="ARBA00022692"/>
    </source>
</evidence>
<gene>
    <name evidence="16" type="primary">CG6536-RA</name>
</gene>
<dbReference type="GO" id="GO:0007166">
    <property type="term" value="P:cell surface receptor signaling pathway"/>
    <property type="evidence" value="ECO:0007669"/>
    <property type="project" value="InterPro"/>
</dbReference>
<dbReference type="CDD" id="cd15039">
    <property type="entry name" value="7tmB3_Methuselah-like"/>
    <property type="match status" value="1"/>
</dbReference>
<evidence type="ECO:0000256" key="11">
    <source>
        <dbReference type="ARBA" id="ARBA00023180"/>
    </source>
</evidence>
<evidence type="ECO:0000256" key="6">
    <source>
        <dbReference type="ARBA" id="ARBA00022989"/>
    </source>
</evidence>
<dbReference type="AlphaFoldDB" id="B3LF69"/>
<accession>B3LF69</accession>
<feature type="domain" description="G-protein coupled receptors family 2 profile 2" evidence="15">
    <location>
        <begin position="208"/>
        <end position="368"/>
    </location>
</feature>
<dbReference type="InterPro" id="IPR051384">
    <property type="entry name" value="Mth_GPCR"/>
</dbReference>
<organism evidence="16">
    <name type="scientific">Drosophila melanogaster</name>
    <name type="common">Fruit fly</name>
    <dbReference type="NCBI Taxonomy" id="7227"/>
    <lineage>
        <taxon>Eukaryota</taxon>
        <taxon>Metazoa</taxon>
        <taxon>Ecdysozoa</taxon>
        <taxon>Arthropoda</taxon>
        <taxon>Hexapoda</taxon>
        <taxon>Insecta</taxon>
        <taxon>Pterygota</taxon>
        <taxon>Neoptera</taxon>
        <taxon>Endopterygota</taxon>
        <taxon>Diptera</taxon>
        <taxon>Brachycera</taxon>
        <taxon>Muscomorpha</taxon>
        <taxon>Ephydroidea</taxon>
        <taxon>Drosophilidae</taxon>
        <taxon>Drosophila</taxon>
        <taxon>Sophophora</taxon>
    </lineage>
</organism>
<evidence type="ECO:0000256" key="12">
    <source>
        <dbReference type="ARBA" id="ARBA00023224"/>
    </source>
</evidence>
<reference evidence="16" key="1">
    <citation type="submission" date="2008-06" db="EMBL/GenBank/DDBJ databases">
        <authorList>
            <person name="Carlson J."/>
            <person name="Booth B."/>
            <person name="Frise E."/>
            <person name="Park S."/>
            <person name="Wan K."/>
            <person name="Yu C."/>
            <person name="Celniker S."/>
        </authorList>
    </citation>
    <scope>NUCLEOTIDE SEQUENCE</scope>
</reference>
<sequence>MRILLIAVLFLLMPKSNAEIPGCDFFDTVDISKAPRFSNGSYLYEGLLIPAHLTAEYDYKLLADDSKEKVASHVRGCACHLRPCIRFCCPQYQKMQKSKCYGDMSEDELNKHDPFVNVTLSDGSVVRRHFKEDLIVQSDLAKPGCPRMYFLNHELPGNEFTLFENGSLLRHWDKVELSKREYCVQHLSFKDDSIRIAPHFCPLSSEHSRTWKTVAIVISLICIILTISVYLYVEKLRNLHGKCFICYLASLFLGYFFLVLNVWKYSSGFCVTAGFLGYFSVMAAFFWLSVIGIHLRIKFSLASNCLHRLLPENPFRAYNLYAWGIPLIMTAITYTADQVLKNEKLRPRVGVGKNCWIYSLLYSCDFSS</sequence>
<keyword evidence="9" id="KW-1015">Disulfide bond</keyword>
<evidence type="ECO:0000256" key="14">
    <source>
        <dbReference type="SAM" id="SignalP"/>
    </source>
</evidence>
<keyword evidence="12" id="KW-0807">Transducer</keyword>
<dbReference type="InterPro" id="IPR000832">
    <property type="entry name" value="GPCR_2_secretin-like"/>
</dbReference>
<dbReference type="GO" id="GO:0004930">
    <property type="term" value="F:G protein-coupled receptor activity"/>
    <property type="evidence" value="ECO:0007669"/>
    <property type="project" value="UniProtKB-KW"/>
</dbReference>
<evidence type="ECO:0000256" key="13">
    <source>
        <dbReference type="SAM" id="Phobius"/>
    </source>
</evidence>
<keyword evidence="6 13" id="KW-1133">Transmembrane helix</keyword>
<dbReference type="InterPro" id="IPR017981">
    <property type="entry name" value="GPCR_2-like_7TM"/>
</dbReference>
<dbReference type="Gene3D" id="1.20.1070.10">
    <property type="entry name" value="Rhodopsin 7-helix transmembrane proteins"/>
    <property type="match status" value="1"/>
</dbReference>
<keyword evidence="4 13" id="KW-0812">Transmembrane</keyword>
<dbReference type="InterPro" id="IPR036272">
    <property type="entry name" value="Methuselah_N_sf"/>
</dbReference>
<evidence type="ECO:0000256" key="5">
    <source>
        <dbReference type="ARBA" id="ARBA00022729"/>
    </source>
</evidence>
<evidence type="ECO:0000256" key="3">
    <source>
        <dbReference type="ARBA" id="ARBA00022475"/>
    </source>
</evidence>
<dbReference type="CDD" id="cd00251">
    <property type="entry name" value="Mth_Ecto"/>
    <property type="match status" value="1"/>
</dbReference>
<dbReference type="Pfam" id="PF00002">
    <property type="entry name" value="7tm_2"/>
    <property type="match status" value="1"/>
</dbReference>
<protein>
    <submittedName>
        <fullName evidence="16">IP16238p</fullName>
    </submittedName>
</protein>
<dbReference type="PANTHER" id="PTHR47154">
    <property type="entry name" value="G-PROTEIN COUPLED RECEPTOR MTH-RELATED"/>
    <property type="match status" value="1"/>
</dbReference>
<proteinExistence type="evidence at transcript level"/>
<dbReference type="PROSITE" id="PS50261">
    <property type="entry name" value="G_PROTEIN_RECEP_F2_4"/>
    <property type="match status" value="1"/>
</dbReference>
<dbReference type="PANTHER" id="PTHR47154:SF2">
    <property type="entry name" value="G-PROTEIN COUPLED RECEPTOR MTH-RELATED"/>
    <property type="match status" value="1"/>
</dbReference>
<evidence type="ECO:0000256" key="9">
    <source>
        <dbReference type="ARBA" id="ARBA00023157"/>
    </source>
</evidence>
<evidence type="ECO:0000256" key="8">
    <source>
        <dbReference type="ARBA" id="ARBA00023136"/>
    </source>
</evidence>
<evidence type="ECO:0000256" key="2">
    <source>
        <dbReference type="ARBA" id="ARBA00008979"/>
    </source>
</evidence>
<keyword evidence="3" id="KW-1003">Cell membrane</keyword>
<dbReference type="Gene3D" id="2.170.180.11">
    <property type="entry name" value="Methuselah ectodomain, domain 2"/>
    <property type="match status" value="1"/>
</dbReference>
<keyword evidence="5 14" id="KW-0732">Signal</keyword>
<dbReference type="FunFam" id="2.170.180.11:FF:000001">
    <property type="entry name" value="G-protein coupled receptor Mth"/>
    <property type="match status" value="1"/>
</dbReference>